<evidence type="ECO:0000313" key="1">
    <source>
        <dbReference type="EMBL" id="KAI0058195.1"/>
    </source>
</evidence>
<name>A0ACB8SQ21_9AGAM</name>
<protein>
    <submittedName>
        <fullName evidence="1">Uncharacterized protein</fullName>
    </submittedName>
</protein>
<dbReference type="EMBL" id="MU277238">
    <property type="protein sequence ID" value="KAI0058195.1"/>
    <property type="molecule type" value="Genomic_DNA"/>
</dbReference>
<dbReference type="Proteomes" id="UP000814140">
    <property type="component" value="Unassembled WGS sequence"/>
</dbReference>
<reference evidence="1" key="1">
    <citation type="submission" date="2021-03" db="EMBL/GenBank/DDBJ databases">
        <authorList>
            <consortium name="DOE Joint Genome Institute"/>
            <person name="Ahrendt S."/>
            <person name="Looney B.P."/>
            <person name="Miyauchi S."/>
            <person name="Morin E."/>
            <person name="Drula E."/>
            <person name="Courty P.E."/>
            <person name="Chicoki N."/>
            <person name="Fauchery L."/>
            <person name="Kohler A."/>
            <person name="Kuo A."/>
            <person name="Labutti K."/>
            <person name="Pangilinan J."/>
            <person name="Lipzen A."/>
            <person name="Riley R."/>
            <person name="Andreopoulos W."/>
            <person name="He G."/>
            <person name="Johnson J."/>
            <person name="Barry K.W."/>
            <person name="Grigoriev I.V."/>
            <person name="Nagy L."/>
            <person name="Hibbett D."/>
            <person name="Henrissat B."/>
            <person name="Matheny P.B."/>
            <person name="Labbe J."/>
            <person name="Martin F."/>
        </authorList>
    </citation>
    <scope>NUCLEOTIDE SEQUENCE</scope>
    <source>
        <strain evidence="1">HHB10654</strain>
    </source>
</reference>
<sequence>MYLIIHDCILFGARHLSNPQVVYAFMIVVASVCLGHGATSCSDGSMIRVLGARTRHATEFTFWKSRKLPPQGRSGVCSTISLLKVCFRRCNSLRHAVL</sequence>
<comment type="caution">
    <text evidence="1">The sequence shown here is derived from an EMBL/GenBank/DDBJ whole genome shotgun (WGS) entry which is preliminary data.</text>
</comment>
<organism evidence="1 2">
    <name type="scientific">Artomyces pyxidatus</name>
    <dbReference type="NCBI Taxonomy" id="48021"/>
    <lineage>
        <taxon>Eukaryota</taxon>
        <taxon>Fungi</taxon>
        <taxon>Dikarya</taxon>
        <taxon>Basidiomycota</taxon>
        <taxon>Agaricomycotina</taxon>
        <taxon>Agaricomycetes</taxon>
        <taxon>Russulales</taxon>
        <taxon>Auriscalpiaceae</taxon>
        <taxon>Artomyces</taxon>
    </lineage>
</organism>
<proteinExistence type="predicted"/>
<keyword evidence="2" id="KW-1185">Reference proteome</keyword>
<gene>
    <name evidence="1" type="ORF">BV25DRAFT_1304698</name>
</gene>
<evidence type="ECO:0000313" key="2">
    <source>
        <dbReference type="Proteomes" id="UP000814140"/>
    </source>
</evidence>
<reference evidence="1" key="2">
    <citation type="journal article" date="2022" name="New Phytol.">
        <title>Evolutionary transition to the ectomycorrhizal habit in the genomes of a hyperdiverse lineage of mushroom-forming fungi.</title>
        <authorList>
            <person name="Looney B."/>
            <person name="Miyauchi S."/>
            <person name="Morin E."/>
            <person name="Drula E."/>
            <person name="Courty P.E."/>
            <person name="Kohler A."/>
            <person name="Kuo A."/>
            <person name="LaButti K."/>
            <person name="Pangilinan J."/>
            <person name="Lipzen A."/>
            <person name="Riley R."/>
            <person name="Andreopoulos W."/>
            <person name="He G."/>
            <person name="Johnson J."/>
            <person name="Nolan M."/>
            <person name="Tritt A."/>
            <person name="Barry K.W."/>
            <person name="Grigoriev I.V."/>
            <person name="Nagy L.G."/>
            <person name="Hibbett D."/>
            <person name="Henrissat B."/>
            <person name="Matheny P.B."/>
            <person name="Labbe J."/>
            <person name="Martin F.M."/>
        </authorList>
    </citation>
    <scope>NUCLEOTIDE SEQUENCE</scope>
    <source>
        <strain evidence="1">HHB10654</strain>
    </source>
</reference>
<accession>A0ACB8SQ21</accession>